<proteinExistence type="predicted"/>
<comment type="caution">
    <text evidence="2">The sequence shown here is derived from an EMBL/GenBank/DDBJ whole genome shotgun (WGS) entry which is preliminary data.</text>
</comment>
<protein>
    <submittedName>
        <fullName evidence="2">Uncharacterized protein</fullName>
    </submittedName>
</protein>
<dbReference type="Proteomes" id="UP001501742">
    <property type="component" value="Unassembled WGS sequence"/>
</dbReference>
<organism evidence="2 3">
    <name type="scientific">Curtobacterium herbarum</name>
    <dbReference type="NCBI Taxonomy" id="150122"/>
    <lineage>
        <taxon>Bacteria</taxon>
        <taxon>Bacillati</taxon>
        <taxon>Actinomycetota</taxon>
        <taxon>Actinomycetes</taxon>
        <taxon>Micrococcales</taxon>
        <taxon>Microbacteriaceae</taxon>
        <taxon>Curtobacterium</taxon>
    </lineage>
</organism>
<feature type="region of interest" description="Disordered" evidence="1">
    <location>
        <begin position="1"/>
        <end position="79"/>
    </location>
</feature>
<reference evidence="3" key="1">
    <citation type="journal article" date="2019" name="Int. J. Syst. Evol. Microbiol.">
        <title>The Global Catalogue of Microorganisms (GCM) 10K type strain sequencing project: providing services to taxonomists for standard genome sequencing and annotation.</title>
        <authorList>
            <consortium name="The Broad Institute Genomics Platform"/>
            <consortium name="The Broad Institute Genome Sequencing Center for Infectious Disease"/>
            <person name="Wu L."/>
            <person name="Ma J."/>
        </authorList>
    </citation>
    <scope>NUCLEOTIDE SEQUENCE [LARGE SCALE GENOMIC DNA]</scope>
    <source>
        <strain evidence="3">JCM 12140</strain>
    </source>
</reference>
<dbReference type="EMBL" id="BAAAJX010000008">
    <property type="protein sequence ID" value="GAA1493591.1"/>
    <property type="molecule type" value="Genomic_DNA"/>
</dbReference>
<gene>
    <name evidence="2" type="ORF">GCM10009627_19370</name>
</gene>
<feature type="region of interest" description="Disordered" evidence="1">
    <location>
        <begin position="194"/>
        <end position="229"/>
    </location>
</feature>
<evidence type="ECO:0000313" key="3">
    <source>
        <dbReference type="Proteomes" id="UP001501742"/>
    </source>
</evidence>
<feature type="compositionally biased region" description="Basic and acidic residues" evidence="1">
    <location>
        <begin position="1"/>
        <end position="44"/>
    </location>
</feature>
<feature type="compositionally biased region" description="Basic and acidic residues" evidence="1">
    <location>
        <begin position="108"/>
        <end position="122"/>
    </location>
</feature>
<feature type="region of interest" description="Disordered" evidence="1">
    <location>
        <begin position="91"/>
        <end position="179"/>
    </location>
</feature>
<evidence type="ECO:0000313" key="2">
    <source>
        <dbReference type="EMBL" id="GAA1493591.1"/>
    </source>
</evidence>
<feature type="compositionally biased region" description="Basic and acidic residues" evidence="1">
    <location>
        <begin position="56"/>
        <end position="65"/>
    </location>
</feature>
<keyword evidence="3" id="KW-1185">Reference proteome</keyword>
<accession>A0ABP4K8B9</accession>
<evidence type="ECO:0000256" key="1">
    <source>
        <dbReference type="SAM" id="MobiDB-lite"/>
    </source>
</evidence>
<name>A0ABP4K8B9_9MICO</name>
<sequence length="229" mass="24989">MSSTRHDGRPQIVDGRELAPPDDVVPHRHEGSDPEQSRALEPRVRWTRQSPAVEFDQDRFGDPVADHAGPSHTDAIPDRRDVHLAVLRGPREWCTPEPGRSGVAEELVGSHDERDGGDELRETSSSGSVADAVDWDVEVPSTQSLGGDAGVDGVPHPERSFVPRIGKGSWCAHPRASDTRVGRAQSLTHLWRTTVAAPPVRDEPAPYAPERTSPTGHEASLWRVENDVS</sequence>